<protein>
    <recommendedName>
        <fullName evidence="5">DUF4148 domain-containing protein</fullName>
    </recommendedName>
</protein>
<dbReference type="Proteomes" id="UP000032067">
    <property type="component" value="Unassembled WGS sequence"/>
</dbReference>
<comment type="caution">
    <text evidence="3">The sequence shown here is derived from an EMBL/GenBank/DDBJ whole genome shotgun (WGS) entry which is preliminary data.</text>
</comment>
<feature type="region of interest" description="Disordered" evidence="1">
    <location>
        <begin position="86"/>
        <end position="124"/>
    </location>
</feature>
<evidence type="ECO:0000256" key="1">
    <source>
        <dbReference type="SAM" id="MobiDB-lite"/>
    </source>
</evidence>
<evidence type="ECO:0000313" key="3">
    <source>
        <dbReference type="EMBL" id="KIQ33399.1"/>
    </source>
</evidence>
<reference evidence="3 4" key="1">
    <citation type="submission" date="2014-12" db="EMBL/GenBank/DDBJ databases">
        <title>16Stimator: statistical estimation of ribosomal gene copy numbers from draft genome assemblies.</title>
        <authorList>
            <person name="Perisin M.A."/>
            <person name="Vetter M."/>
            <person name="Gilbert J.A."/>
            <person name="Bergelson J."/>
        </authorList>
    </citation>
    <scope>NUCLEOTIDE SEQUENCE [LARGE SCALE GENOMIC DNA]</scope>
    <source>
        <strain evidence="3 4">MEDvA23</strain>
    </source>
</reference>
<keyword evidence="2" id="KW-0732">Signal</keyword>
<dbReference type="EMBL" id="JXQQ01000022">
    <property type="protein sequence ID" value="KIQ33399.1"/>
    <property type="molecule type" value="Genomic_DNA"/>
</dbReference>
<dbReference type="RefSeq" id="WP_042578719.1">
    <property type="nucleotide sequence ID" value="NZ_JXQQ01000022.1"/>
</dbReference>
<evidence type="ECO:0000256" key="2">
    <source>
        <dbReference type="SAM" id="SignalP"/>
    </source>
</evidence>
<feature type="compositionally biased region" description="Polar residues" evidence="1">
    <location>
        <begin position="90"/>
        <end position="108"/>
    </location>
</feature>
<name>A0A0D0MRD3_VARPD</name>
<dbReference type="AlphaFoldDB" id="A0A0D0MRD3"/>
<proteinExistence type="predicted"/>
<sequence>MKSLSLTQVITVGSFVMLAAAGAKAESYNGVQSAVSAKSRAEVSAEAVRTASAPNQNVVRGSRGAETMAASTDRARVVAEAVRTAAAPDQNVSSGSRVNSKVISTMQNPVDARAEAARSNSSKL</sequence>
<feature type="chain" id="PRO_5002216932" description="DUF4148 domain-containing protein" evidence="2">
    <location>
        <begin position="26"/>
        <end position="124"/>
    </location>
</feature>
<gene>
    <name evidence="3" type="ORF">RT97_10495</name>
</gene>
<organism evidence="3 4">
    <name type="scientific">Variovorax paradoxus</name>
    <dbReference type="NCBI Taxonomy" id="34073"/>
    <lineage>
        <taxon>Bacteria</taxon>
        <taxon>Pseudomonadati</taxon>
        <taxon>Pseudomonadota</taxon>
        <taxon>Betaproteobacteria</taxon>
        <taxon>Burkholderiales</taxon>
        <taxon>Comamonadaceae</taxon>
        <taxon>Variovorax</taxon>
    </lineage>
</organism>
<feature type="signal peptide" evidence="2">
    <location>
        <begin position="1"/>
        <end position="25"/>
    </location>
</feature>
<accession>A0A0D0MRD3</accession>
<evidence type="ECO:0000313" key="4">
    <source>
        <dbReference type="Proteomes" id="UP000032067"/>
    </source>
</evidence>
<evidence type="ECO:0008006" key="5">
    <source>
        <dbReference type="Google" id="ProtNLM"/>
    </source>
</evidence>
<dbReference type="OrthoDB" id="8859713at2"/>